<keyword evidence="2" id="KW-1133">Transmembrane helix</keyword>
<feature type="compositionally biased region" description="Polar residues" evidence="1">
    <location>
        <begin position="1"/>
        <end position="17"/>
    </location>
</feature>
<gene>
    <name evidence="3" type="ORF">SEMRO_898_G217560.1</name>
</gene>
<keyword evidence="4" id="KW-1185">Reference proteome</keyword>
<evidence type="ECO:0000256" key="1">
    <source>
        <dbReference type="SAM" id="MobiDB-lite"/>
    </source>
</evidence>
<evidence type="ECO:0000313" key="3">
    <source>
        <dbReference type="EMBL" id="CAB9517991.1"/>
    </source>
</evidence>
<sequence length="148" mass="16201">MDNSTVETVDFTSMDEASSSSSLDDNFVLNGPTNALIAFGSLVLLAIVATIICQCNEKRQVAADLTKQQETKETKTSTPEMDAKIDMDARKRMSVGLPRCVECPDEEQAISKMSFKLDPCDKQSPDHDKPKRSGKKSRQSAKTPLAQS</sequence>
<feature type="compositionally biased region" description="Basic and acidic residues" evidence="1">
    <location>
        <begin position="118"/>
        <end position="131"/>
    </location>
</feature>
<feature type="region of interest" description="Disordered" evidence="1">
    <location>
        <begin position="114"/>
        <end position="148"/>
    </location>
</feature>
<reference evidence="3" key="1">
    <citation type="submission" date="2020-06" db="EMBL/GenBank/DDBJ databases">
        <authorList>
            <consortium name="Plant Systems Biology data submission"/>
        </authorList>
    </citation>
    <scope>NUCLEOTIDE SEQUENCE</scope>
    <source>
        <strain evidence="3">D6</strain>
    </source>
</reference>
<feature type="transmembrane region" description="Helical" evidence="2">
    <location>
        <begin position="35"/>
        <end position="53"/>
    </location>
</feature>
<evidence type="ECO:0000256" key="2">
    <source>
        <dbReference type="SAM" id="Phobius"/>
    </source>
</evidence>
<name>A0A9N8HL92_9STRA</name>
<dbReference type="EMBL" id="CAICTM010000896">
    <property type="protein sequence ID" value="CAB9517991.1"/>
    <property type="molecule type" value="Genomic_DNA"/>
</dbReference>
<keyword evidence="2" id="KW-0472">Membrane</keyword>
<feature type="region of interest" description="Disordered" evidence="1">
    <location>
        <begin position="63"/>
        <end position="87"/>
    </location>
</feature>
<accession>A0A9N8HL92</accession>
<dbReference type="Proteomes" id="UP001153069">
    <property type="component" value="Unassembled WGS sequence"/>
</dbReference>
<protein>
    <submittedName>
        <fullName evidence="3">Uncharacterized protein</fullName>
    </submittedName>
</protein>
<dbReference type="AlphaFoldDB" id="A0A9N8HL92"/>
<comment type="caution">
    <text evidence="3">The sequence shown here is derived from an EMBL/GenBank/DDBJ whole genome shotgun (WGS) entry which is preliminary data.</text>
</comment>
<proteinExistence type="predicted"/>
<keyword evidence="2" id="KW-0812">Transmembrane</keyword>
<organism evidence="3 4">
    <name type="scientific">Seminavis robusta</name>
    <dbReference type="NCBI Taxonomy" id="568900"/>
    <lineage>
        <taxon>Eukaryota</taxon>
        <taxon>Sar</taxon>
        <taxon>Stramenopiles</taxon>
        <taxon>Ochrophyta</taxon>
        <taxon>Bacillariophyta</taxon>
        <taxon>Bacillariophyceae</taxon>
        <taxon>Bacillariophycidae</taxon>
        <taxon>Naviculales</taxon>
        <taxon>Naviculaceae</taxon>
        <taxon>Seminavis</taxon>
    </lineage>
</organism>
<feature type="region of interest" description="Disordered" evidence="1">
    <location>
        <begin position="1"/>
        <end position="23"/>
    </location>
</feature>
<evidence type="ECO:0000313" key="4">
    <source>
        <dbReference type="Proteomes" id="UP001153069"/>
    </source>
</evidence>